<dbReference type="Pfam" id="PF12796">
    <property type="entry name" value="Ank_2"/>
    <property type="match status" value="1"/>
</dbReference>
<dbReference type="PROSITE" id="PS50088">
    <property type="entry name" value="ANK_REPEAT"/>
    <property type="match status" value="1"/>
</dbReference>
<accession>A0A059B911</accession>
<dbReference type="AlphaFoldDB" id="A0A059B911"/>
<dbReference type="InterPro" id="IPR026961">
    <property type="entry name" value="PGG_dom"/>
</dbReference>
<dbReference type="SMART" id="SM00248">
    <property type="entry name" value="ANK"/>
    <property type="match status" value="5"/>
</dbReference>
<dbReference type="InterPro" id="IPR036770">
    <property type="entry name" value="Ankyrin_rpt-contain_sf"/>
</dbReference>
<evidence type="ECO:0000313" key="3">
    <source>
        <dbReference type="EMBL" id="KCW62504.1"/>
    </source>
</evidence>
<dbReference type="PANTHER" id="PTHR24128">
    <property type="entry name" value="HOMEOBOX PROTEIN WARIAI"/>
    <property type="match status" value="1"/>
</dbReference>
<dbReference type="Gramene" id="KCW62504">
    <property type="protein sequence ID" value="KCW62504"/>
    <property type="gene ID" value="EUGRSUZ_H05144"/>
</dbReference>
<protein>
    <recommendedName>
        <fullName evidence="2">PGG domain-containing protein</fullName>
    </recommendedName>
</protein>
<dbReference type="InterPro" id="IPR002110">
    <property type="entry name" value="Ankyrin_rpt"/>
</dbReference>
<feature type="non-terminal residue" evidence="3">
    <location>
        <position position="327"/>
    </location>
</feature>
<keyword evidence="1" id="KW-0040">ANK repeat</keyword>
<dbReference type="EMBL" id="KK198760">
    <property type="protein sequence ID" value="KCW62504.1"/>
    <property type="molecule type" value="Genomic_DNA"/>
</dbReference>
<dbReference type="STRING" id="71139.A0A059B911"/>
<feature type="domain" description="PGG" evidence="2">
    <location>
        <begin position="277"/>
        <end position="319"/>
    </location>
</feature>
<dbReference type="Pfam" id="PF13962">
    <property type="entry name" value="PGG"/>
    <property type="match status" value="1"/>
</dbReference>
<gene>
    <name evidence="3" type="ORF">EUGRSUZ_H05144</name>
</gene>
<sequence>MDEQLQRAAEDGDIDQLYARLASNPHILQRIDDTPYANTPLHMSACAGETLFAMEIATLRPSLARKLNHLGLSPMHLALQNGQVQTVRAMMTVDVDLIRVKGRGRVTPLHYAAEIEADELLAEFLSACPSSIEDLTSRCETAVHVAVKNGNLSSVKVLVGWLMRVKMEEILNWNDENGNTVLHIATLTNQPEVIKLLIGRLNVNAKNFDKFTALDLYERSQHQNKEEVGKILRNANAKRASSLSGVTGLSDHLSRQLTFSELQDRFLNVLGNGSNTKSPRDMILVVAGLVAAATYQAVLSPPGGYWQDDYSPNTTTATATATSTATA</sequence>
<dbReference type="PROSITE" id="PS50297">
    <property type="entry name" value="ANK_REP_REGION"/>
    <property type="match status" value="1"/>
</dbReference>
<dbReference type="FunCoup" id="A0A059B911">
    <property type="interactions" value="95"/>
</dbReference>
<dbReference type="InParanoid" id="A0A059B911"/>
<evidence type="ECO:0000256" key="1">
    <source>
        <dbReference type="PROSITE-ProRule" id="PRU00023"/>
    </source>
</evidence>
<dbReference type="SUPFAM" id="SSF48403">
    <property type="entry name" value="Ankyrin repeat"/>
    <property type="match status" value="1"/>
</dbReference>
<dbReference type="PANTHER" id="PTHR24128:SF24">
    <property type="entry name" value="ANKYRIN REPEAT PROTEIN"/>
    <property type="match status" value="1"/>
</dbReference>
<feature type="repeat" description="ANK" evidence="1">
    <location>
        <begin position="177"/>
        <end position="198"/>
    </location>
</feature>
<evidence type="ECO:0000259" key="2">
    <source>
        <dbReference type="Pfam" id="PF13962"/>
    </source>
</evidence>
<name>A0A059B911_EUCGR</name>
<organism evidence="3">
    <name type="scientific">Eucalyptus grandis</name>
    <name type="common">Flooded gum</name>
    <dbReference type="NCBI Taxonomy" id="71139"/>
    <lineage>
        <taxon>Eukaryota</taxon>
        <taxon>Viridiplantae</taxon>
        <taxon>Streptophyta</taxon>
        <taxon>Embryophyta</taxon>
        <taxon>Tracheophyta</taxon>
        <taxon>Spermatophyta</taxon>
        <taxon>Magnoliopsida</taxon>
        <taxon>eudicotyledons</taxon>
        <taxon>Gunneridae</taxon>
        <taxon>Pentapetalae</taxon>
        <taxon>rosids</taxon>
        <taxon>malvids</taxon>
        <taxon>Myrtales</taxon>
        <taxon>Myrtaceae</taxon>
        <taxon>Myrtoideae</taxon>
        <taxon>Eucalypteae</taxon>
        <taxon>Eucalyptus</taxon>
    </lineage>
</organism>
<dbReference type="OMA" id="WEDDSPN"/>
<dbReference type="Gene3D" id="1.25.40.20">
    <property type="entry name" value="Ankyrin repeat-containing domain"/>
    <property type="match status" value="1"/>
</dbReference>
<proteinExistence type="predicted"/>
<dbReference type="eggNOG" id="KOG0504">
    <property type="taxonomic scope" value="Eukaryota"/>
</dbReference>
<reference evidence="3" key="1">
    <citation type="submission" date="2013-07" db="EMBL/GenBank/DDBJ databases">
        <title>The genome of Eucalyptus grandis.</title>
        <authorList>
            <person name="Schmutz J."/>
            <person name="Hayes R."/>
            <person name="Myburg A."/>
            <person name="Tuskan G."/>
            <person name="Grattapaglia D."/>
            <person name="Rokhsar D.S."/>
        </authorList>
    </citation>
    <scope>NUCLEOTIDE SEQUENCE</scope>
    <source>
        <tissue evidence="3">Leaf extractions</tissue>
    </source>
</reference>